<protein>
    <recommendedName>
        <fullName evidence="2">UspA domain-containing protein</fullName>
    </recommendedName>
</protein>
<evidence type="ECO:0000256" key="1">
    <source>
        <dbReference type="ARBA" id="ARBA00008791"/>
    </source>
</evidence>
<organism evidence="3 4">
    <name type="scientific">Neolewinella maritima</name>
    <dbReference type="NCBI Taxonomy" id="1383882"/>
    <lineage>
        <taxon>Bacteria</taxon>
        <taxon>Pseudomonadati</taxon>
        <taxon>Bacteroidota</taxon>
        <taxon>Saprospiria</taxon>
        <taxon>Saprospirales</taxon>
        <taxon>Lewinellaceae</taxon>
        <taxon>Neolewinella</taxon>
    </lineage>
</organism>
<sequence>MSRILIPVDYSLACHNAYRFGLQLAQELELDVVLTHYYSGALDPRTSLHVSGDGTIYGNHLARLRRFAYATAKAPSYPPVDLPEEVDLMYEVAVRMSASAAILERAREEDISVVVMAPRSSTALLGKWLGSTATTVSEACDRPVYIVPSHCRYAPFRRMVVANNQDTADPYPLWQLQGLAEYYGAKVHFVHVHTPGAEQPVRFVPWDLMEALMEREVGVKYPFNVVTVTDSDISNGLIAYAEEVDADLIVIVNQTRTRWTALLQRTLTQDLVVRSRFPVLVLHRSPAPQAVAHGQEGRSQAY</sequence>
<dbReference type="InterPro" id="IPR014729">
    <property type="entry name" value="Rossmann-like_a/b/a_fold"/>
</dbReference>
<comment type="caution">
    <text evidence="3">The sequence shown here is derived from an EMBL/GenBank/DDBJ whole genome shotgun (WGS) entry which is preliminary data.</text>
</comment>
<dbReference type="PRINTS" id="PR01438">
    <property type="entry name" value="UNVRSLSTRESS"/>
</dbReference>
<keyword evidence="4" id="KW-1185">Reference proteome</keyword>
<feature type="domain" description="UspA" evidence="2">
    <location>
        <begin position="2"/>
        <end position="148"/>
    </location>
</feature>
<proteinExistence type="inferred from homology"/>
<dbReference type="CDD" id="cd00293">
    <property type="entry name" value="USP-like"/>
    <property type="match status" value="2"/>
</dbReference>
<dbReference type="Pfam" id="PF00582">
    <property type="entry name" value="Usp"/>
    <property type="match status" value="2"/>
</dbReference>
<dbReference type="PANTHER" id="PTHR46268:SF6">
    <property type="entry name" value="UNIVERSAL STRESS PROTEIN UP12"/>
    <property type="match status" value="1"/>
</dbReference>
<evidence type="ECO:0000313" key="3">
    <source>
        <dbReference type="EMBL" id="CAH1000687.1"/>
    </source>
</evidence>
<name>A0ABN8F6P3_9BACT</name>
<reference evidence="3" key="1">
    <citation type="submission" date="2021-12" db="EMBL/GenBank/DDBJ databases">
        <authorList>
            <person name="Rodrigo-Torres L."/>
            <person name="Arahal R. D."/>
            <person name="Lucena T."/>
        </authorList>
    </citation>
    <scope>NUCLEOTIDE SEQUENCE</scope>
    <source>
        <strain evidence="3">CECT 8419</strain>
    </source>
</reference>
<gene>
    <name evidence="3" type="ORF">LEM8419_01821</name>
</gene>
<dbReference type="RefSeq" id="WP_238750726.1">
    <property type="nucleotide sequence ID" value="NZ_CAKLPZ010000002.1"/>
</dbReference>
<dbReference type="InterPro" id="IPR006016">
    <property type="entry name" value="UspA"/>
</dbReference>
<dbReference type="InterPro" id="IPR006015">
    <property type="entry name" value="Universal_stress_UspA"/>
</dbReference>
<comment type="similarity">
    <text evidence="1">Belongs to the universal stress protein A family.</text>
</comment>
<dbReference type="EMBL" id="CAKLPZ010000002">
    <property type="protein sequence ID" value="CAH1000687.1"/>
    <property type="molecule type" value="Genomic_DNA"/>
</dbReference>
<feature type="domain" description="UspA" evidence="2">
    <location>
        <begin position="156"/>
        <end position="283"/>
    </location>
</feature>
<accession>A0ABN8F6P3</accession>
<evidence type="ECO:0000259" key="2">
    <source>
        <dbReference type="Pfam" id="PF00582"/>
    </source>
</evidence>
<dbReference type="PANTHER" id="PTHR46268">
    <property type="entry name" value="STRESS RESPONSE PROTEIN NHAX"/>
    <property type="match status" value="1"/>
</dbReference>
<dbReference type="SUPFAM" id="SSF52402">
    <property type="entry name" value="Adenine nucleotide alpha hydrolases-like"/>
    <property type="match status" value="2"/>
</dbReference>
<dbReference type="Proteomes" id="UP000837803">
    <property type="component" value="Unassembled WGS sequence"/>
</dbReference>
<dbReference type="Gene3D" id="3.40.50.620">
    <property type="entry name" value="HUPs"/>
    <property type="match status" value="2"/>
</dbReference>
<evidence type="ECO:0000313" key="4">
    <source>
        <dbReference type="Proteomes" id="UP000837803"/>
    </source>
</evidence>